<dbReference type="PANTHER" id="PTHR45947">
    <property type="entry name" value="SULFOQUINOVOSYL TRANSFERASE SQD2"/>
    <property type="match status" value="1"/>
</dbReference>
<dbReference type="CDD" id="cd03801">
    <property type="entry name" value="GT4_PimA-like"/>
    <property type="match status" value="1"/>
</dbReference>
<organism evidence="4 5">
    <name type="scientific">Mycolicibacterium phlei DSM 43239 = CCUG 21000</name>
    <dbReference type="NCBI Taxonomy" id="1226750"/>
    <lineage>
        <taxon>Bacteria</taxon>
        <taxon>Bacillati</taxon>
        <taxon>Actinomycetota</taxon>
        <taxon>Actinomycetes</taxon>
        <taxon>Mycobacteriales</taxon>
        <taxon>Mycobacteriaceae</taxon>
        <taxon>Mycolicibacterium</taxon>
    </lineage>
</organism>
<dbReference type="AlphaFoldDB" id="A0A5N5UT91"/>
<accession>A0A5N5UT91</accession>
<dbReference type="RefSeq" id="WP_236715850.1">
    <property type="nucleotide sequence ID" value="NZ_ANBO01000045.1"/>
</dbReference>
<name>A0A5N5UT91_MYCPH</name>
<dbReference type="InterPro" id="IPR028098">
    <property type="entry name" value="Glyco_trans_4-like_N"/>
</dbReference>
<evidence type="ECO:0000313" key="4">
    <source>
        <dbReference type="EMBL" id="KAB7751719.1"/>
    </source>
</evidence>
<evidence type="ECO:0000259" key="3">
    <source>
        <dbReference type="Pfam" id="PF13439"/>
    </source>
</evidence>
<comment type="caution">
    <text evidence="4">The sequence shown here is derived from an EMBL/GenBank/DDBJ whole genome shotgun (WGS) entry which is preliminary data.</text>
</comment>
<evidence type="ECO:0000313" key="5">
    <source>
        <dbReference type="Proteomes" id="UP000325690"/>
    </source>
</evidence>
<dbReference type="EMBL" id="ANBP01000054">
    <property type="protein sequence ID" value="KAB7751719.1"/>
    <property type="molecule type" value="Genomic_DNA"/>
</dbReference>
<protein>
    <submittedName>
        <fullName evidence="4">Glycosyl transferase family 1</fullName>
    </submittedName>
</protein>
<dbReference type="SUPFAM" id="SSF53756">
    <property type="entry name" value="UDP-Glycosyltransferase/glycogen phosphorylase"/>
    <property type="match status" value="1"/>
</dbReference>
<keyword evidence="2 4" id="KW-0808">Transferase</keyword>
<dbReference type="Gene3D" id="3.40.50.2000">
    <property type="entry name" value="Glycogen Phosphorylase B"/>
    <property type="match status" value="2"/>
</dbReference>
<dbReference type="GO" id="GO:1903509">
    <property type="term" value="P:liposaccharide metabolic process"/>
    <property type="evidence" value="ECO:0007669"/>
    <property type="project" value="UniProtKB-ARBA"/>
</dbReference>
<dbReference type="GeneID" id="74301615"/>
<evidence type="ECO:0000256" key="2">
    <source>
        <dbReference type="ARBA" id="ARBA00022679"/>
    </source>
</evidence>
<dbReference type="GO" id="GO:0008610">
    <property type="term" value="P:lipid biosynthetic process"/>
    <property type="evidence" value="ECO:0007669"/>
    <property type="project" value="UniProtKB-ARBA"/>
</dbReference>
<dbReference type="Pfam" id="PF13439">
    <property type="entry name" value="Glyco_transf_4"/>
    <property type="match status" value="1"/>
</dbReference>
<evidence type="ECO:0000256" key="1">
    <source>
        <dbReference type="ARBA" id="ARBA00022676"/>
    </source>
</evidence>
<dbReference type="Pfam" id="PF13692">
    <property type="entry name" value="Glyco_trans_1_4"/>
    <property type="match status" value="1"/>
</dbReference>
<reference evidence="4 5" key="1">
    <citation type="submission" date="2012-10" db="EMBL/GenBank/DDBJ databases">
        <title>The draft sequence of the Mycobacterium pheli genome.</title>
        <authorList>
            <person name="Pettersson B.M.F."/>
            <person name="Das S."/>
            <person name="Dasgupta S."/>
            <person name="Bhattacharya A."/>
            <person name="Kirsebom L.A."/>
        </authorList>
    </citation>
    <scope>NUCLEOTIDE SEQUENCE [LARGE SCALE GENOMIC DNA]</scope>
    <source>
        <strain evidence="4 5">CCUG 21000</strain>
    </source>
</reference>
<dbReference type="InterPro" id="IPR050194">
    <property type="entry name" value="Glycosyltransferase_grp1"/>
</dbReference>
<keyword evidence="1" id="KW-0328">Glycosyltransferase</keyword>
<dbReference type="GO" id="GO:0016758">
    <property type="term" value="F:hexosyltransferase activity"/>
    <property type="evidence" value="ECO:0007669"/>
    <property type="project" value="TreeGrafter"/>
</dbReference>
<feature type="domain" description="Glycosyltransferase subfamily 4-like N-terminal" evidence="3">
    <location>
        <begin position="37"/>
        <end position="183"/>
    </location>
</feature>
<dbReference type="PANTHER" id="PTHR45947:SF3">
    <property type="entry name" value="SULFOQUINOVOSYL TRANSFERASE SQD2"/>
    <property type="match status" value="1"/>
</dbReference>
<gene>
    <name evidence="4" type="ORF">MPHL21000_23380</name>
</gene>
<sequence>MLDIAATTEARPTKAPAGTPTVVHVSESFASGTASAILDYVRNYPEAQHHLVYALCDVAKLDPTGIDCFASMTPMPEGTLARIRFLRRHLRSFGDDVIVHAHSSWAGLYVRTAIARTRRRRVMYTPHCYAFERSDVSAPVRAAFRTVEWLLSFNTTAFGACSPREAQLSRWPGSRARVVAVPNVQPAGITQRSRDFDSRPLRVVCNGRLGPQKDPEFFARAITAAREVLPDITGVWVGGGDPDAVDLLRRAGVEVTGWLPRHEALEVMASCDLYLHTAAWEGFPIAILEAAGLGLPVVSRRRPYTEGVGLPVVIDEPDEFAQVIVDLSADRALDRLRKGVADALSEHTGTHQRAALRELYGRAR</sequence>
<keyword evidence="5" id="KW-1185">Reference proteome</keyword>
<dbReference type="GO" id="GO:1901137">
    <property type="term" value="P:carbohydrate derivative biosynthetic process"/>
    <property type="evidence" value="ECO:0007669"/>
    <property type="project" value="UniProtKB-ARBA"/>
</dbReference>
<proteinExistence type="predicted"/>
<dbReference type="Proteomes" id="UP000325690">
    <property type="component" value="Unassembled WGS sequence"/>
</dbReference>